<dbReference type="EMBL" id="LCWF01000147">
    <property type="protein sequence ID" value="KKY17383.1"/>
    <property type="molecule type" value="Genomic_DNA"/>
</dbReference>
<dbReference type="InterPro" id="IPR036188">
    <property type="entry name" value="FAD/NAD-bd_sf"/>
</dbReference>
<dbReference type="SUPFAM" id="SSF54373">
    <property type="entry name" value="FAD-linked reductases, C-terminal domain"/>
    <property type="match status" value="1"/>
</dbReference>
<name>A0A0G2G0B0_PHACM</name>
<evidence type="ECO:0000256" key="5">
    <source>
        <dbReference type="SAM" id="Phobius"/>
    </source>
</evidence>
<protein>
    <submittedName>
        <fullName evidence="7">Putative mannitol 1-phosphate dehydrogenase</fullName>
    </submittedName>
</protein>
<gene>
    <name evidence="7" type="ORF">UCRPC4_g05627</name>
</gene>
<dbReference type="GO" id="GO:0044550">
    <property type="term" value="P:secondary metabolite biosynthetic process"/>
    <property type="evidence" value="ECO:0007669"/>
    <property type="project" value="TreeGrafter"/>
</dbReference>
<accession>A0A0G2G0B0</accession>
<dbReference type="Proteomes" id="UP000053317">
    <property type="component" value="Unassembled WGS sequence"/>
</dbReference>
<dbReference type="Gene3D" id="3.50.50.60">
    <property type="entry name" value="FAD/NAD(P)-binding domain"/>
    <property type="match status" value="1"/>
</dbReference>
<dbReference type="InterPro" id="IPR002938">
    <property type="entry name" value="FAD-bd"/>
</dbReference>
<evidence type="ECO:0000313" key="8">
    <source>
        <dbReference type="Proteomes" id="UP000053317"/>
    </source>
</evidence>
<sequence>MKPQDGSGHHDPPNTDTDPDRASSSIRNISVGIVGMGLAGVALAIGLKHQGIHFHLYEAAPALHELSAGVAFSPTAIQALQLIDDRLIKAYVLCATSNLDTRISTGIWGTVRYGMDSKSPKYSKRIGDYICDIDWCLHEDSGSEKVPLPGNVHRANFLNEAGKILPDDTKSFSKTLVSLDEEVNGVKLYFEDGTTAVHDAVIGCDGIRSKTRRLLLGEDHPAASPQFTGEYAYRTLVPQQKAIEILGEDLASNAQLYAGYGGFWITYPVDHGNALNVLLIKQSGQEDWPYEKWVVPSSAQEIVNDFKDWDPKILDLATSFEAKEKWAFFDVPLTASYARGCICVLGDAAHAMHPGLASGAGLAFEDAFVMSQLLGSVKQSKHIPSALEAFDRVRRPRTSRAVSESRKVGFSNEFLHPDIGDDFEKYKSYVLERMKWVWGIDVRPMAQEALQLFEQMLLERQAQLG</sequence>
<keyword evidence="5" id="KW-0812">Transmembrane</keyword>
<dbReference type="OrthoDB" id="417877at2759"/>
<keyword evidence="1" id="KW-0285">Flavoprotein</keyword>
<feature type="compositionally biased region" description="Basic and acidic residues" evidence="4">
    <location>
        <begin position="7"/>
        <end position="21"/>
    </location>
</feature>
<evidence type="ECO:0000256" key="2">
    <source>
        <dbReference type="ARBA" id="ARBA00022827"/>
    </source>
</evidence>
<keyword evidence="3" id="KW-0560">Oxidoreductase</keyword>
<organism evidence="7 8">
    <name type="scientific">Phaeomoniella chlamydospora</name>
    <name type="common">Phaeoacremonium chlamydosporum</name>
    <dbReference type="NCBI Taxonomy" id="158046"/>
    <lineage>
        <taxon>Eukaryota</taxon>
        <taxon>Fungi</taxon>
        <taxon>Dikarya</taxon>
        <taxon>Ascomycota</taxon>
        <taxon>Pezizomycotina</taxon>
        <taxon>Eurotiomycetes</taxon>
        <taxon>Chaetothyriomycetidae</taxon>
        <taxon>Phaeomoniellales</taxon>
        <taxon>Phaeomoniellaceae</taxon>
        <taxon>Phaeomoniella</taxon>
    </lineage>
</organism>
<evidence type="ECO:0000256" key="3">
    <source>
        <dbReference type="ARBA" id="ARBA00023002"/>
    </source>
</evidence>
<dbReference type="Pfam" id="PF01494">
    <property type="entry name" value="FAD_binding_3"/>
    <property type="match status" value="1"/>
</dbReference>
<feature type="transmembrane region" description="Helical" evidence="5">
    <location>
        <begin position="29"/>
        <end position="47"/>
    </location>
</feature>
<proteinExistence type="predicted"/>
<dbReference type="SUPFAM" id="SSF51905">
    <property type="entry name" value="FAD/NAD(P)-binding domain"/>
    <property type="match status" value="1"/>
</dbReference>
<evidence type="ECO:0000259" key="6">
    <source>
        <dbReference type="Pfam" id="PF01494"/>
    </source>
</evidence>
<dbReference type="GO" id="GO:0016491">
    <property type="term" value="F:oxidoreductase activity"/>
    <property type="evidence" value="ECO:0007669"/>
    <property type="project" value="UniProtKB-KW"/>
</dbReference>
<keyword evidence="5" id="KW-0472">Membrane</keyword>
<keyword evidence="5" id="KW-1133">Transmembrane helix</keyword>
<feature type="region of interest" description="Disordered" evidence="4">
    <location>
        <begin position="1"/>
        <end position="23"/>
    </location>
</feature>
<reference evidence="7 8" key="2">
    <citation type="submission" date="2015-05" db="EMBL/GenBank/DDBJ databases">
        <authorList>
            <person name="Morales-Cruz A."/>
            <person name="Amrine K.C."/>
            <person name="Cantu D."/>
        </authorList>
    </citation>
    <scope>NUCLEOTIDE SEQUENCE [LARGE SCALE GENOMIC DNA]</scope>
    <source>
        <strain evidence="7">UCRPC4</strain>
    </source>
</reference>
<evidence type="ECO:0000256" key="4">
    <source>
        <dbReference type="SAM" id="MobiDB-lite"/>
    </source>
</evidence>
<reference evidence="7 8" key="1">
    <citation type="submission" date="2015-05" db="EMBL/GenBank/DDBJ databases">
        <title>Distinctive expansion of gene families associated with plant cell wall degradation and secondary metabolism in the genomes of grapevine trunk pathogens.</title>
        <authorList>
            <person name="Lawrence D.P."/>
            <person name="Travadon R."/>
            <person name="Rolshausen P.E."/>
            <person name="Baumgartner K."/>
        </authorList>
    </citation>
    <scope>NUCLEOTIDE SEQUENCE [LARGE SCALE GENOMIC DNA]</scope>
    <source>
        <strain evidence="7">UCRPC4</strain>
    </source>
</reference>
<dbReference type="GO" id="GO:0071949">
    <property type="term" value="F:FAD binding"/>
    <property type="evidence" value="ECO:0007669"/>
    <property type="project" value="InterPro"/>
</dbReference>
<dbReference type="PRINTS" id="PR00420">
    <property type="entry name" value="RNGMNOXGNASE"/>
</dbReference>
<keyword evidence="2" id="KW-0274">FAD</keyword>
<feature type="domain" description="FAD-binding" evidence="6">
    <location>
        <begin position="30"/>
        <end position="404"/>
    </location>
</feature>
<dbReference type="PANTHER" id="PTHR46720">
    <property type="entry name" value="HYDROXYLASE, PUTATIVE (AFU_ORTHOLOGUE AFUA_3G01460)-RELATED"/>
    <property type="match status" value="1"/>
</dbReference>
<evidence type="ECO:0000256" key="1">
    <source>
        <dbReference type="ARBA" id="ARBA00022630"/>
    </source>
</evidence>
<evidence type="ECO:0000313" key="7">
    <source>
        <dbReference type="EMBL" id="KKY17383.1"/>
    </source>
</evidence>
<dbReference type="InterPro" id="IPR051104">
    <property type="entry name" value="FAD_monoxygenase"/>
</dbReference>
<dbReference type="PANTHER" id="PTHR46720:SF3">
    <property type="entry name" value="FAD-BINDING DOMAIN-CONTAINING PROTEIN-RELATED"/>
    <property type="match status" value="1"/>
</dbReference>
<keyword evidence="8" id="KW-1185">Reference proteome</keyword>
<dbReference type="AlphaFoldDB" id="A0A0G2G0B0"/>
<comment type="caution">
    <text evidence="7">The sequence shown here is derived from an EMBL/GenBank/DDBJ whole genome shotgun (WGS) entry which is preliminary data.</text>
</comment>